<dbReference type="AlphaFoldDB" id="A0A0A1ZXV3"/>
<evidence type="ECO:0000313" key="2">
    <source>
        <dbReference type="EMBL" id="KGF93074.1"/>
    </source>
</evidence>
<dbReference type="InterPro" id="IPR036291">
    <property type="entry name" value="NAD(P)-bd_dom_sf"/>
</dbReference>
<comment type="caution">
    <text evidence="2">The sequence shown here is derived from an EMBL/GenBank/DDBJ whole genome shotgun (WGS) entry which is preliminary data.</text>
</comment>
<dbReference type="PANTHER" id="PTHR43238">
    <property type="entry name" value="GDP-L-FUCOSE SYNTHASE"/>
    <property type="match status" value="1"/>
</dbReference>
<dbReference type="Gene3D" id="3.90.25.10">
    <property type="entry name" value="UDP-galactose 4-epimerase, domain 1"/>
    <property type="match status" value="1"/>
</dbReference>
<dbReference type="RefSeq" id="WP_032513013.1">
    <property type="nucleotide sequence ID" value="NZ_JNAJ01000004.1"/>
</dbReference>
<evidence type="ECO:0000313" key="3">
    <source>
        <dbReference type="Proteomes" id="UP000030491"/>
    </source>
</evidence>
<organism evidence="2 3">
    <name type="scientific">Prochlorococcus marinus str. MIT 9116</name>
    <dbReference type="NCBI Taxonomy" id="167544"/>
    <lineage>
        <taxon>Bacteria</taxon>
        <taxon>Bacillati</taxon>
        <taxon>Cyanobacteriota</taxon>
        <taxon>Cyanophyceae</taxon>
        <taxon>Synechococcales</taxon>
        <taxon>Prochlorococcaceae</taxon>
        <taxon>Prochlorococcus</taxon>
    </lineage>
</organism>
<dbReference type="EMBL" id="JNAJ01000004">
    <property type="protein sequence ID" value="KGF93074.1"/>
    <property type="molecule type" value="Genomic_DNA"/>
</dbReference>
<evidence type="ECO:0000259" key="1">
    <source>
        <dbReference type="Pfam" id="PF01370"/>
    </source>
</evidence>
<accession>A0A0A1ZXV3</accession>
<name>A0A0A1ZXV3_PROMR</name>
<sequence>MAKSKILITGANGVLGNAFRRNKKLFNDYEIIYTTGRDCDLTSPQECNKLFEKIKPNFVFHLAAKSGGIGFSKEFQATLFRDNLLMAINIADNCVKNKVNKCIFTLSVGMYPENAELPIKEESNLTGNPHSSGTGYAYAKAILEPLIKTYSSQYKVNFVGLVPNGIYGPEDNFDPDHSTMLPSLIRKAYLSKLNNENLEVWGDGTPLRQYTFVDDYVHIYKWCINNFNLPEIINVGTAEELSIDDIAKLICKSFKIDQSKIHYLTNKPKGIFRRPMDNSKFIKESGFEFTPLEKGIKETCLWFEKNEDFITIRNKY</sequence>
<dbReference type="Pfam" id="PF01370">
    <property type="entry name" value="Epimerase"/>
    <property type="match status" value="1"/>
</dbReference>
<dbReference type="Proteomes" id="UP000030491">
    <property type="component" value="Unassembled WGS sequence"/>
</dbReference>
<gene>
    <name evidence="2" type="ORF">EU93_0249</name>
</gene>
<dbReference type="SUPFAM" id="SSF51735">
    <property type="entry name" value="NAD(P)-binding Rossmann-fold domains"/>
    <property type="match status" value="1"/>
</dbReference>
<dbReference type="PANTHER" id="PTHR43238:SF1">
    <property type="entry name" value="GDP-L-FUCOSE SYNTHASE"/>
    <property type="match status" value="1"/>
</dbReference>
<dbReference type="GO" id="GO:0050577">
    <property type="term" value="F:GDP-L-fucose synthase activity"/>
    <property type="evidence" value="ECO:0007669"/>
    <property type="project" value="TreeGrafter"/>
</dbReference>
<reference evidence="3" key="1">
    <citation type="journal article" date="2014" name="Sci. Data">
        <title>Genomes of diverse isolates of the marine cyanobacterium Prochlorococcus.</title>
        <authorList>
            <person name="Biller S."/>
            <person name="Berube P."/>
            <person name="Thompson J."/>
            <person name="Kelly L."/>
            <person name="Roggensack S."/>
            <person name="Awad L."/>
            <person name="Roache-Johnson K."/>
            <person name="Ding H."/>
            <person name="Giovannoni S.J."/>
            <person name="Moore L.R."/>
            <person name="Chisholm S.W."/>
        </authorList>
    </citation>
    <scope>NUCLEOTIDE SEQUENCE [LARGE SCALE GENOMIC DNA]</scope>
</reference>
<dbReference type="InterPro" id="IPR001509">
    <property type="entry name" value="Epimerase_deHydtase"/>
</dbReference>
<proteinExistence type="predicted"/>
<dbReference type="OrthoDB" id="9811425at2"/>
<dbReference type="Gene3D" id="3.40.50.720">
    <property type="entry name" value="NAD(P)-binding Rossmann-like Domain"/>
    <property type="match status" value="1"/>
</dbReference>
<protein>
    <submittedName>
        <fullName evidence="2">GDP-fucose synthetase</fullName>
    </submittedName>
</protein>
<feature type="domain" description="NAD-dependent epimerase/dehydratase" evidence="1">
    <location>
        <begin position="6"/>
        <end position="236"/>
    </location>
</feature>